<feature type="compositionally biased region" description="Polar residues" evidence="1">
    <location>
        <begin position="38"/>
        <end position="49"/>
    </location>
</feature>
<sequence>MYKAFRPHAKPTNSSNTGNKMAAGRSSSKMALKADKASASTSGTKNQKMNALMEAVKRKRRQEAEEKRGEELTPHKEVAEEPEKEKIPESEEVKKARKAVLREAARAKERAETMGPKGYLKPPCLRTNKRFLLNTVKSTLNQPDKKRSRRSDPS</sequence>
<dbReference type="AlphaFoldDB" id="A0A4U5PK06"/>
<keyword evidence="3" id="KW-1185">Reference proteome</keyword>
<feature type="compositionally biased region" description="Polar residues" evidence="1">
    <location>
        <begin position="11"/>
        <end position="29"/>
    </location>
</feature>
<proteinExistence type="predicted"/>
<name>A0A4U5PK06_STECR</name>
<dbReference type="InterPro" id="IPR038948">
    <property type="entry name" value="POLR1D-like"/>
</dbReference>
<evidence type="ECO:0000256" key="1">
    <source>
        <dbReference type="SAM" id="MobiDB-lite"/>
    </source>
</evidence>
<reference evidence="2 3" key="1">
    <citation type="journal article" date="2015" name="Genome Biol.">
        <title>Comparative genomics of Steinernema reveals deeply conserved gene regulatory networks.</title>
        <authorList>
            <person name="Dillman A.R."/>
            <person name="Macchietto M."/>
            <person name="Porter C.F."/>
            <person name="Rogers A."/>
            <person name="Williams B."/>
            <person name="Antoshechkin I."/>
            <person name="Lee M.M."/>
            <person name="Goodwin Z."/>
            <person name="Lu X."/>
            <person name="Lewis E.E."/>
            <person name="Goodrich-Blair H."/>
            <person name="Stock S.P."/>
            <person name="Adams B.J."/>
            <person name="Sternberg P.W."/>
            <person name="Mortazavi A."/>
        </authorList>
    </citation>
    <scope>NUCLEOTIDE SEQUENCE [LARGE SCALE GENOMIC DNA]</scope>
    <source>
        <strain evidence="2 3">ALL</strain>
    </source>
</reference>
<reference evidence="2 3" key="2">
    <citation type="journal article" date="2019" name="G3 (Bethesda)">
        <title>Hybrid Assembly of the Genome of the Entomopathogenic Nematode Steinernema carpocapsae Identifies the X-Chromosome.</title>
        <authorList>
            <person name="Serra L."/>
            <person name="Macchietto M."/>
            <person name="Macias-Munoz A."/>
            <person name="McGill C.J."/>
            <person name="Rodriguez I.M."/>
            <person name="Rodriguez B."/>
            <person name="Murad R."/>
            <person name="Mortazavi A."/>
        </authorList>
    </citation>
    <scope>NUCLEOTIDE SEQUENCE [LARGE SCALE GENOMIC DNA]</scope>
    <source>
        <strain evidence="2 3">ALL</strain>
    </source>
</reference>
<evidence type="ECO:0000313" key="3">
    <source>
        <dbReference type="Proteomes" id="UP000298663"/>
    </source>
</evidence>
<dbReference type="PANTHER" id="PTHR34769:SF1">
    <property type="entry name" value="RNA POLYMERASE I AND III SUBUNIT D"/>
    <property type="match status" value="1"/>
</dbReference>
<evidence type="ECO:0000313" key="2">
    <source>
        <dbReference type="EMBL" id="TKR96863.1"/>
    </source>
</evidence>
<organism evidence="2 3">
    <name type="scientific">Steinernema carpocapsae</name>
    <name type="common">Entomopathogenic nematode</name>
    <dbReference type="NCBI Taxonomy" id="34508"/>
    <lineage>
        <taxon>Eukaryota</taxon>
        <taxon>Metazoa</taxon>
        <taxon>Ecdysozoa</taxon>
        <taxon>Nematoda</taxon>
        <taxon>Chromadorea</taxon>
        <taxon>Rhabditida</taxon>
        <taxon>Tylenchina</taxon>
        <taxon>Panagrolaimomorpha</taxon>
        <taxon>Strongyloidoidea</taxon>
        <taxon>Steinernematidae</taxon>
        <taxon>Steinernema</taxon>
    </lineage>
</organism>
<accession>A0A4U5PK06</accession>
<dbReference type="PANTHER" id="PTHR34769">
    <property type="entry name" value="RCG42593, ISOFORM CRA_A"/>
    <property type="match status" value="1"/>
</dbReference>
<comment type="caution">
    <text evidence="2">The sequence shown here is derived from an EMBL/GenBank/DDBJ whole genome shotgun (WGS) entry which is preliminary data.</text>
</comment>
<gene>
    <name evidence="2" type="ORF">L596_010818</name>
</gene>
<dbReference type="STRING" id="34508.A0A4U5PK06"/>
<protein>
    <submittedName>
        <fullName evidence="2">Uncharacterized protein</fullName>
    </submittedName>
</protein>
<dbReference type="EMBL" id="AZBU02000002">
    <property type="protein sequence ID" value="TKR96863.1"/>
    <property type="molecule type" value="Genomic_DNA"/>
</dbReference>
<dbReference type="Proteomes" id="UP000298663">
    <property type="component" value="Unassembled WGS sequence"/>
</dbReference>
<dbReference type="OrthoDB" id="6352295at2759"/>
<feature type="region of interest" description="Disordered" evidence="1">
    <location>
        <begin position="1"/>
        <end position="154"/>
    </location>
</feature>
<feature type="compositionally biased region" description="Basic and acidic residues" evidence="1">
    <location>
        <begin position="62"/>
        <end position="112"/>
    </location>
</feature>